<sequence>MNSRLILIDGMPGSGKSTTGLAIHEQLNELKMASVFYHELDDHHPLRIYDRQFTSFSIVEEAEWFIAKVEQLFTEFVNNPIHRNQITIVESSIFQNTIGFAYNMQMSEDRIMDLTQRIQNIHSALNPELIYVYQDNVEQHWRWICDVREPEFTQGRCGLYTDDDFVEAGKFWTKNQDFVCNIVQRWDIPKLIIQNKGYKWDEYKLNIFEFLKLADSK</sequence>
<name>A0ABT9WA21_9BACL</name>
<dbReference type="InterPro" id="IPR027417">
    <property type="entry name" value="P-loop_NTPase"/>
</dbReference>
<keyword evidence="2" id="KW-1185">Reference proteome</keyword>
<gene>
    <name evidence="1" type="ORF">J2T19_001547</name>
</gene>
<protein>
    <recommendedName>
        <fullName evidence="3">Thymidylate kinase</fullName>
    </recommendedName>
</protein>
<dbReference type="EMBL" id="JAUSTI010000003">
    <property type="protein sequence ID" value="MDQ0170107.1"/>
    <property type="molecule type" value="Genomic_DNA"/>
</dbReference>
<dbReference type="Gene3D" id="3.40.50.300">
    <property type="entry name" value="P-loop containing nucleotide triphosphate hydrolases"/>
    <property type="match status" value="1"/>
</dbReference>
<dbReference type="RefSeq" id="WP_307214355.1">
    <property type="nucleotide sequence ID" value="NZ_JAUSTI010000003.1"/>
</dbReference>
<comment type="caution">
    <text evidence="1">The sequence shown here is derived from an EMBL/GenBank/DDBJ whole genome shotgun (WGS) entry which is preliminary data.</text>
</comment>
<reference evidence="1 2" key="1">
    <citation type="submission" date="2023-07" db="EMBL/GenBank/DDBJ databases">
        <title>Sorghum-associated microbial communities from plants grown in Nebraska, USA.</title>
        <authorList>
            <person name="Schachtman D."/>
        </authorList>
    </citation>
    <scope>NUCLEOTIDE SEQUENCE [LARGE SCALE GENOMIC DNA]</scope>
    <source>
        <strain evidence="1 2">DS1314</strain>
    </source>
</reference>
<dbReference type="SUPFAM" id="SSF52540">
    <property type="entry name" value="P-loop containing nucleoside triphosphate hydrolases"/>
    <property type="match status" value="1"/>
</dbReference>
<accession>A0ABT9WA21</accession>
<evidence type="ECO:0000313" key="2">
    <source>
        <dbReference type="Proteomes" id="UP001233836"/>
    </source>
</evidence>
<dbReference type="Proteomes" id="UP001233836">
    <property type="component" value="Unassembled WGS sequence"/>
</dbReference>
<proteinExistence type="predicted"/>
<organism evidence="1 2">
    <name type="scientific">Paenibacillus tundrae</name>
    <dbReference type="NCBI Taxonomy" id="528187"/>
    <lineage>
        <taxon>Bacteria</taxon>
        <taxon>Bacillati</taxon>
        <taxon>Bacillota</taxon>
        <taxon>Bacilli</taxon>
        <taxon>Bacillales</taxon>
        <taxon>Paenibacillaceae</taxon>
        <taxon>Paenibacillus</taxon>
    </lineage>
</organism>
<evidence type="ECO:0008006" key="3">
    <source>
        <dbReference type="Google" id="ProtNLM"/>
    </source>
</evidence>
<evidence type="ECO:0000313" key="1">
    <source>
        <dbReference type="EMBL" id="MDQ0170107.1"/>
    </source>
</evidence>